<proteinExistence type="predicted"/>
<organism evidence="2 3">
    <name type="scientific">Crotalaria pallida</name>
    <name type="common">Smooth rattlebox</name>
    <name type="synonym">Crotalaria striata</name>
    <dbReference type="NCBI Taxonomy" id="3830"/>
    <lineage>
        <taxon>Eukaryota</taxon>
        <taxon>Viridiplantae</taxon>
        <taxon>Streptophyta</taxon>
        <taxon>Embryophyta</taxon>
        <taxon>Tracheophyta</taxon>
        <taxon>Spermatophyta</taxon>
        <taxon>Magnoliopsida</taxon>
        <taxon>eudicotyledons</taxon>
        <taxon>Gunneridae</taxon>
        <taxon>Pentapetalae</taxon>
        <taxon>rosids</taxon>
        <taxon>fabids</taxon>
        <taxon>Fabales</taxon>
        <taxon>Fabaceae</taxon>
        <taxon>Papilionoideae</taxon>
        <taxon>50 kb inversion clade</taxon>
        <taxon>genistoids sensu lato</taxon>
        <taxon>core genistoids</taxon>
        <taxon>Crotalarieae</taxon>
        <taxon>Crotalaria</taxon>
    </lineage>
</organism>
<dbReference type="Pfam" id="PF14379">
    <property type="entry name" value="Myb_CC_LHEQLE"/>
    <property type="match status" value="1"/>
</dbReference>
<comment type="caution">
    <text evidence="2">The sequence shown here is derived from an EMBL/GenBank/DDBJ whole genome shotgun (WGS) entry which is preliminary data.</text>
</comment>
<dbReference type="AlphaFoldDB" id="A0AAN9EFB3"/>
<dbReference type="PANTHER" id="PTHR31499:SF80">
    <property type="entry name" value="HTH MYB-TYPE DOMAIN-CONTAINING PROTEIN"/>
    <property type="match status" value="1"/>
</dbReference>
<sequence length="100" mass="11537">MDETIQRNLQLRIEEQGRYLQMMFEKQCKPGNETFKASSSTFESQSGVSIDAMKDFTAISDIAVPQLRKDHRKWVPSMNLPKVNLLRILENMSLMIALMS</sequence>
<dbReference type="EMBL" id="JAYWIO010000006">
    <property type="protein sequence ID" value="KAK7255181.1"/>
    <property type="molecule type" value="Genomic_DNA"/>
</dbReference>
<name>A0AAN9EFB3_CROPI</name>
<accession>A0AAN9EFB3</accession>
<dbReference type="InterPro" id="IPR046955">
    <property type="entry name" value="PHR1-like"/>
</dbReference>
<reference evidence="2 3" key="1">
    <citation type="submission" date="2024-01" db="EMBL/GenBank/DDBJ databases">
        <title>The genomes of 5 underutilized Papilionoideae crops provide insights into root nodulation and disease resistanc.</title>
        <authorList>
            <person name="Yuan L."/>
        </authorList>
    </citation>
    <scope>NUCLEOTIDE SEQUENCE [LARGE SCALE GENOMIC DNA]</scope>
    <source>
        <strain evidence="2">ZHUSHIDOU_FW_LH</strain>
        <tissue evidence="2">Leaf</tissue>
    </source>
</reference>
<evidence type="ECO:0000259" key="1">
    <source>
        <dbReference type="Pfam" id="PF14379"/>
    </source>
</evidence>
<dbReference type="InterPro" id="IPR025756">
    <property type="entry name" value="Myb_CC_LHEQLE"/>
</dbReference>
<keyword evidence="3" id="KW-1185">Reference proteome</keyword>
<dbReference type="PANTHER" id="PTHR31499">
    <property type="entry name" value="MYB FAMILY TRANSCRIPTION FACTOR PHL11"/>
    <property type="match status" value="1"/>
</dbReference>
<evidence type="ECO:0000313" key="3">
    <source>
        <dbReference type="Proteomes" id="UP001372338"/>
    </source>
</evidence>
<evidence type="ECO:0000313" key="2">
    <source>
        <dbReference type="EMBL" id="KAK7255181.1"/>
    </source>
</evidence>
<dbReference type="GO" id="GO:0003700">
    <property type="term" value="F:DNA-binding transcription factor activity"/>
    <property type="evidence" value="ECO:0007669"/>
    <property type="project" value="InterPro"/>
</dbReference>
<feature type="domain" description="MYB-CC type transcription factor LHEQLE-containing" evidence="1">
    <location>
        <begin position="5"/>
        <end position="29"/>
    </location>
</feature>
<protein>
    <recommendedName>
        <fullName evidence="1">MYB-CC type transcription factor LHEQLE-containing domain-containing protein</fullName>
    </recommendedName>
</protein>
<dbReference type="Proteomes" id="UP001372338">
    <property type="component" value="Unassembled WGS sequence"/>
</dbReference>
<gene>
    <name evidence="2" type="ORF">RIF29_28585</name>
</gene>